<protein>
    <submittedName>
        <fullName evidence="1">Uncharacterized protein</fullName>
    </submittedName>
</protein>
<comment type="caution">
    <text evidence="1">The sequence shown here is derived from an EMBL/GenBank/DDBJ whole genome shotgun (WGS) entry which is preliminary data.</text>
</comment>
<dbReference type="Gramene" id="OMO80990">
    <property type="protein sequence ID" value="OMO80990"/>
    <property type="gene ID" value="CCACVL1_12673"/>
</dbReference>
<name>A0A1R3IEJ4_COCAP</name>
<dbReference type="AlphaFoldDB" id="A0A1R3IEJ4"/>
<reference evidence="1 2" key="1">
    <citation type="submission" date="2013-09" db="EMBL/GenBank/DDBJ databases">
        <title>Corchorus capsularis genome sequencing.</title>
        <authorList>
            <person name="Alam M."/>
            <person name="Haque M.S."/>
            <person name="Islam M.S."/>
            <person name="Emdad E.M."/>
            <person name="Islam M.M."/>
            <person name="Ahmed B."/>
            <person name="Halim A."/>
            <person name="Hossen Q.M.M."/>
            <person name="Hossain M.Z."/>
            <person name="Ahmed R."/>
            <person name="Khan M.M."/>
            <person name="Islam R."/>
            <person name="Rashid M.M."/>
            <person name="Khan S.A."/>
            <person name="Rahman M.S."/>
            <person name="Alam M."/>
        </authorList>
    </citation>
    <scope>NUCLEOTIDE SEQUENCE [LARGE SCALE GENOMIC DNA]</scope>
    <source>
        <strain evidence="2">cv. CVL-1</strain>
        <tissue evidence="1">Whole seedling</tissue>
    </source>
</reference>
<keyword evidence="2" id="KW-1185">Reference proteome</keyword>
<gene>
    <name evidence="1" type="ORF">CCACVL1_12673</name>
</gene>
<dbReference type="EMBL" id="AWWV01010232">
    <property type="protein sequence ID" value="OMO80990.1"/>
    <property type="molecule type" value="Genomic_DNA"/>
</dbReference>
<organism evidence="1 2">
    <name type="scientific">Corchorus capsularis</name>
    <name type="common">Jute</name>
    <dbReference type="NCBI Taxonomy" id="210143"/>
    <lineage>
        <taxon>Eukaryota</taxon>
        <taxon>Viridiplantae</taxon>
        <taxon>Streptophyta</taxon>
        <taxon>Embryophyta</taxon>
        <taxon>Tracheophyta</taxon>
        <taxon>Spermatophyta</taxon>
        <taxon>Magnoliopsida</taxon>
        <taxon>eudicotyledons</taxon>
        <taxon>Gunneridae</taxon>
        <taxon>Pentapetalae</taxon>
        <taxon>rosids</taxon>
        <taxon>malvids</taxon>
        <taxon>Malvales</taxon>
        <taxon>Malvaceae</taxon>
        <taxon>Grewioideae</taxon>
        <taxon>Apeibeae</taxon>
        <taxon>Corchorus</taxon>
    </lineage>
</organism>
<sequence>MAAVATYFHVSQIQICSDLPSLFYVLTSGKFSRL</sequence>
<evidence type="ECO:0000313" key="2">
    <source>
        <dbReference type="Proteomes" id="UP000188268"/>
    </source>
</evidence>
<evidence type="ECO:0000313" key="1">
    <source>
        <dbReference type="EMBL" id="OMO80990.1"/>
    </source>
</evidence>
<dbReference type="Proteomes" id="UP000188268">
    <property type="component" value="Unassembled WGS sequence"/>
</dbReference>
<accession>A0A1R3IEJ4</accession>
<proteinExistence type="predicted"/>